<gene>
    <name evidence="2" type="ORF">SDC9_188801</name>
</gene>
<accession>A0A645HSS6</accession>
<sequence>MGGGGYAQSGGARQAFLRRAGDGQPRAGGGCPGRAGGPIGDAAPARGGPGFHRQQREDHPHGFAGKGGGGRQLYRPGASGAMRR</sequence>
<proteinExistence type="predicted"/>
<protein>
    <submittedName>
        <fullName evidence="2">Uncharacterized protein</fullName>
    </submittedName>
</protein>
<reference evidence="2" key="1">
    <citation type="submission" date="2019-08" db="EMBL/GenBank/DDBJ databases">
        <authorList>
            <person name="Kucharzyk K."/>
            <person name="Murdoch R.W."/>
            <person name="Higgins S."/>
            <person name="Loffler F."/>
        </authorList>
    </citation>
    <scope>NUCLEOTIDE SEQUENCE</scope>
</reference>
<name>A0A645HSS6_9ZZZZ</name>
<feature type="compositionally biased region" description="Gly residues" evidence="1">
    <location>
        <begin position="26"/>
        <end position="39"/>
    </location>
</feature>
<evidence type="ECO:0000256" key="1">
    <source>
        <dbReference type="SAM" id="MobiDB-lite"/>
    </source>
</evidence>
<dbReference type="AlphaFoldDB" id="A0A645HSS6"/>
<dbReference type="EMBL" id="VSSQ01098189">
    <property type="protein sequence ID" value="MPN41259.1"/>
    <property type="molecule type" value="Genomic_DNA"/>
</dbReference>
<evidence type="ECO:0000313" key="2">
    <source>
        <dbReference type="EMBL" id="MPN41259.1"/>
    </source>
</evidence>
<comment type="caution">
    <text evidence="2">The sequence shown here is derived from an EMBL/GenBank/DDBJ whole genome shotgun (WGS) entry which is preliminary data.</text>
</comment>
<feature type="region of interest" description="Disordered" evidence="1">
    <location>
        <begin position="1"/>
        <end position="84"/>
    </location>
</feature>
<organism evidence="2">
    <name type="scientific">bioreactor metagenome</name>
    <dbReference type="NCBI Taxonomy" id="1076179"/>
    <lineage>
        <taxon>unclassified sequences</taxon>
        <taxon>metagenomes</taxon>
        <taxon>ecological metagenomes</taxon>
    </lineage>
</organism>